<feature type="region of interest" description="Disordered" evidence="1">
    <location>
        <begin position="111"/>
        <end position="149"/>
    </location>
</feature>
<accession>A0A423SVU3</accession>
<keyword evidence="3" id="KW-1185">Reference proteome</keyword>
<feature type="region of interest" description="Disordered" evidence="1">
    <location>
        <begin position="1"/>
        <end position="26"/>
    </location>
</feature>
<name>A0A423SVU3_PENVA</name>
<feature type="compositionally biased region" description="Polar residues" evidence="1">
    <location>
        <begin position="302"/>
        <end position="311"/>
    </location>
</feature>
<evidence type="ECO:0000256" key="1">
    <source>
        <dbReference type="SAM" id="MobiDB-lite"/>
    </source>
</evidence>
<feature type="compositionally biased region" description="Pro residues" evidence="1">
    <location>
        <begin position="289"/>
        <end position="299"/>
    </location>
</feature>
<comment type="caution">
    <text evidence="2">The sequence shown here is derived from an EMBL/GenBank/DDBJ whole genome shotgun (WGS) entry which is preliminary data.</text>
</comment>
<reference evidence="2 3" key="2">
    <citation type="submission" date="2019-01" db="EMBL/GenBank/DDBJ databases">
        <title>The decoding of complex shrimp genome reveals the adaptation for benthos swimmer, frequently molting mechanism and breeding impact on genome.</title>
        <authorList>
            <person name="Sun Y."/>
            <person name="Gao Y."/>
            <person name="Yu Y."/>
        </authorList>
    </citation>
    <scope>NUCLEOTIDE SEQUENCE [LARGE SCALE GENOMIC DNA]</scope>
    <source>
        <tissue evidence="2">Muscle</tissue>
    </source>
</reference>
<feature type="compositionally biased region" description="Pro residues" evidence="1">
    <location>
        <begin position="112"/>
        <end position="132"/>
    </location>
</feature>
<gene>
    <name evidence="2" type="ORF">C7M84_013610</name>
</gene>
<dbReference type="AlphaFoldDB" id="A0A423SVU3"/>
<organism evidence="2 3">
    <name type="scientific">Penaeus vannamei</name>
    <name type="common">Whiteleg shrimp</name>
    <name type="synonym">Litopenaeus vannamei</name>
    <dbReference type="NCBI Taxonomy" id="6689"/>
    <lineage>
        <taxon>Eukaryota</taxon>
        <taxon>Metazoa</taxon>
        <taxon>Ecdysozoa</taxon>
        <taxon>Arthropoda</taxon>
        <taxon>Crustacea</taxon>
        <taxon>Multicrustacea</taxon>
        <taxon>Malacostraca</taxon>
        <taxon>Eumalacostraca</taxon>
        <taxon>Eucarida</taxon>
        <taxon>Decapoda</taxon>
        <taxon>Dendrobranchiata</taxon>
        <taxon>Penaeoidea</taxon>
        <taxon>Penaeidae</taxon>
        <taxon>Penaeus</taxon>
    </lineage>
</organism>
<sequence>MVASQAPSQLSEELSSCSEEGGRWSWRGGGLSSSLGFLRELASRLDGTPLVLPRTPGTPPFRPTSARTRCRRSQAPLGLLRTPSCGPVAQRCQTHSRLLIPALQTPFQTPVPSDPIPDPHPIPDPIPDPCPIRPHSRPLRPDPPSDPIPDPCPIRPIPDPLSHQTPFQTPCPIRPPFQIRPQTHSPSHQTPFQTPYHPQTPCPIQTPFQTPCPIRPHFQTPCPIPIPDLSHQTHSRPPVPSDPIPPDPLSHPPFQTPCPIRPHSRPPIRPPLSHQTPFQTPCPIRPHSRPPVPSDPIPDPLSHQTPFQTRLSPAGDKREATTRNRERCRQAGEAGHRSSETRAGPPLRLLSSAFLFPVGEGLGEERKGRGE</sequence>
<proteinExistence type="predicted"/>
<feature type="compositionally biased region" description="Basic and acidic residues" evidence="1">
    <location>
        <begin position="315"/>
        <end position="340"/>
    </location>
</feature>
<reference evidence="2 3" key="1">
    <citation type="submission" date="2018-04" db="EMBL/GenBank/DDBJ databases">
        <authorList>
            <person name="Zhang X."/>
            <person name="Yuan J."/>
            <person name="Li F."/>
            <person name="Xiang J."/>
        </authorList>
    </citation>
    <scope>NUCLEOTIDE SEQUENCE [LARGE SCALE GENOMIC DNA]</scope>
    <source>
        <tissue evidence="2">Muscle</tissue>
    </source>
</reference>
<feature type="compositionally biased region" description="Low complexity" evidence="1">
    <location>
        <begin position="10"/>
        <end position="26"/>
    </location>
</feature>
<feature type="region of interest" description="Disordered" evidence="1">
    <location>
        <begin position="48"/>
        <end position="67"/>
    </location>
</feature>
<dbReference type="EMBL" id="QCYY01002700">
    <property type="protein sequence ID" value="ROT68258.1"/>
    <property type="molecule type" value="Genomic_DNA"/>
</dbReference>
<protein>
    <submittedName>
        <fullName evidence="2">Uncharacterized protein</fullName>
    </submittedName>
</protein>
<feature type="compositionally biased region" description="Pro residues" evidence="1">
    <location>
        <begin position="237"/>
        <end position="270"/>
    </location>
</feature>
<feature type="region of interest" description="Disordered" evidence="1">
    <location>
        <begin position="175"/>
        <end position="348"/>
    </location>
</feature>
<evidence type="ECO:0000313" key="2">
    <source>
        <dbReference type="EMBL" id="ROT68258.1"/>
    </source>
</evidence>
<feature type="compositionally biased region" description="Polar residues" evidence="1">
    <location>
        <begin position="180"/>
        <end position="209"/>
    </location>
</feature>
<evidence type="ECO:0000313" key="3">
    <source>
        <dbReference type="Proteomes" id="UP000283509"/>
    </source>
</evidence>
<dbReference type="Proteomes" id="UP000283509">
    <property type="component" value="Unassembled WGS sequence"/>
</dbReference>